<comment type="similarity">
    <text evidence="1">Belongs to the carbohydrate kinase PfkB family.</text>
</comment>
<dbReference type="InterPro" id="IPR029056">
    <property type="entry name" value="Ribokinase-like"/>
</dbReference>
<dbReference type="Pfam" id="PF00294">
    <property type="entry name" value="PfkB"/>
    <property type="match status" value="1"/>
</dbReference>
<dbReference type="SUPFAM" id="SSF53613">
    <property type="entry name" value="Ribokinase-like"/>
    <property type="match status" value="1"/>
</dbReference>
<accession>A0A316IXX8</accession>
<evidence type="ECO:0000256" key="3">
    <source>
        <dbReference type="ARBA" id="ARBA00022741"/>
    </source>
</evidence>
<evidence type="ECO:0000256" key="1">
    <source>
        <dbReference type="ARBA" id="ARBA00010688"/>
    </source>
</evidence>
<sequence length="325" mass="34563">MPRNILCFGEALIDFHGEGRDAHGFPASYVPFAGGAPANVAVAVARLGGRAAFAGMLGTDVFGDFLLDSLRRAGVDTAAVVRTGEANTALAFVARDAHGERSFSFYRPPSADLLFRPQHFRDESFRAAAVFHVCSNSLTDPELAAATLEGMRRAHAAGALVSMDLNLRPALWPKNLDARPLVWPALHLADVVKLSAEELAWLAVDGEEAAIARLWGGRPRLLVVTDGAQPIRWFHPDAEGELPVYPVPMVDSTAAGDAFVGGLLLRLAELDGDGGRLDGLVGMLPRLHATLRFAAACGALTVTRQGSFSAMPDEAEVLAFMDSRA</sequence>
<keyword evidence="8" id="KW-1185">Reference proteome</keyword>
<comment type="caution">
    <text evidence="7">The sequence shown here is derived from an EMBL/GenBank/DDBJ whole genome shotgun (WGS) entry which is preliminary data.</text>
</comment>
<dbReference type="Gene3D" id="3.40.1190.20">
    <property type="match status" value="1"/>
</dbReference>
<dbReference type="GO" id="GO:0016301">
    <property type="term" value="F:kinase activity"/>
    <property type="evidence" value="ECO:0007669"/>
    <property type="project" value="UniProtKB-KW"/>
</dbReference>
<keyword evidence="3" id="KW-0547">Nucleotide-binding</keyword>
<evidence type="ECO:0000256" key="4">
    <source>
        <dbReference type="ARBA" id="ARBA00022777"/>
    </source>
</evidence>
<keyword evidence="5" id="KW-0067">ATP-binding</keyword>
<evidence type="ECO:0000256" key="5">
    <source>
        <dbReference type="ARBA" id="ARBA00022840"/>
    </source>
</evidence>
<dbReference type="PROSITE" id="PS00583">
    <property type="entry name" value="PFKB_KINASES_1"/>
    <property type="match status" value="1"/>
</dbReference>
<name>A0A316IXX8_9GAMM</name>
<dbReference type="InterPro" id="IPR011611">
    <property type="entry name" value="PfkB_dom"/>
</dbReference>
<evidence type="ECO:0000259" key="6">
    <source>
        <dbReference type="Pfam" id="PF00294"/>
    </source>
</evidence>
<organism evidence="7 8">
    <name type="scientific">Fulvimonas soli</name>
    <dbReference type="NCBI Taxonomy" id="155197"/>
    <lineage>
        <taxon>Bacteria</taxon>
        <taxon>Pseudomonadati</taxon>
        <taxon>Pseudomonadota</taxon>
        <taxon>Gammaproteobacteria</taxon>
        <taxon>Lysobacterales</taxon>
        <taxon>Rhodanobacteraceae</taxon>
        <taxon>Fulvimonas</taxon>
    </lineage>
</organism>
<dbReference type="CDD" id="cd01167">
    <property type="entry name" value="bac_FRK"/>
    <property type="match status" value="1"/>
</dbReference>
<feature type="domain" description="Carbohydrate kinase PfkB" evidence="6">
    <location>
        <begin position="4"/>
        <end position="312"/>
    </location>
</feature>
<evidence type="ECO:0000256" key="2">
    <source>
        <dbReference type="ARBA" id="ARBA00022679"/>
    </source>
</evidence>
<keyword evidence="4 7" id="KW-0418">Kinase</keyword>
<dbReference type="GO" id="GO:0005524">
    <property type="term" value="F:ATP binding"/>
    <property type="evidence" value="ECO:0007669"/>
    <property type="project" value="UniProtKB-KW"/>
</dbReference>
<dbReference type="PANTHER" id="PTHR43085:SF1">
    <property type="entry name" value="PSEUDOURIDINE KINASE-RELATED"/>
    <property type="match status" value="1"/>
</dbReference>
<protein>
    <submittedName>
        <fullName evidence="7">Fructokinase</fullName>
    </submittedName>
</protein>
<dbReference type="RefSeq" id="WP_109722625.1">
    <property type="nucleotide sequence ID" value="NZ_MSZV01000133.1"/>
</dbReference>
<proteinExistence type="inferred from homology"/>
<dbReference type="AlphaFoldDB" id="A0A316IXX8"/>
<evidence type="ECO:0000313" key="8">
    <source>
        <dbReference type="Proteomes" id="UP000245812"/>
    </source>
</evidence>
<dbReference type="InterPro" id="IPR050306">
    <property type="entry name" value="PfkB_Carbo_kinase"/>
</dbReference>
<reference evidence="7 8" key="1">
    <citation type="submission" date="2018-05" db="EMBL/GenBank/DDBJ databases">
        <title>Genomic Encyclopedia of Type Strains, Phase IV (KMG-IV): sequencing the most valuable type-strain genomes for metagenomic binning, comparative biology and taxonomic classification.</title>
        <authorList>
            <person name="Goeker M."/>
        </authorList>
    </citation>
    <scope>NUCLEOTIDE SEQUENCE [LARGE SCALE GENOMIC DNA]</scope>
    <source>
        <strain evidence="7 8">DSM 14263</strain>
    </source>
</reference>
<dbReference type="PANTHER" id="PTHR43085">
    <property type="entry name" value="HEXOKINASE FAMILY MEMBER"/>
    <property type="match status" value="1"/>
</dbReference>
<dbReference type="EMBL" id="QGHC01000003">
    <property type="protein sequence ID" value="PWK92045.1"/>
    <property type="molecule type" value="Genomic_DNA"/>
</dbReference>
<dbReference type="Proteomes" id="UP000245812">
    <property type="component" value="Unassembled WGS sequence"/>
</dbReference>
<evidence type="ECO:0000313" key="7">
    <source>
        <dbReference type="EMBL" id="PWK92045.1"/>
    </source>
</evidence>
<dbReference type="PROSITE" id="PS00584">
    <property type="entry name" value="PFKB_KINASES_2"/>
    <property type="match status" value="1"/>
</dbReference>
<keyword evidence="2" id="KW-0808">Transferase</keyword>
<dbReference type="InterPro" id="IPR002173">
    <property type="entry name" value="Carboh/pur_kinase_PfkB_CS"/>
</dbReference>
<gene>
    <name evidence="7" type="ORF">C7456_103164</name>
</gene>
<dbReference type="OrthoDB" id="9795789at2"/>